<reference evidence="2" key="1">
    <citation type="submission" date="2010-07" db="EMBL/GenBank/DDBJ databases">
        <authorList>
            <person name="Muzny D."/>
            <person name="Qin X."/>
            <person name="Deng J."/>
            <person name="Jiang H."/>
            <person name="Liu Y."/>
            <person name="Qu J."/>
            <person name="Song X.-Z."/>
            <person name="Zhang L."/>
            <person name="Thornton R."/>
            <person name="Coyle M."/>
            <person name="Francisco L."/>
            <person name="Jackson L."/>
            <person name="Javaid M."/>
            <person name="Korchina V."/>
            <person name="Kovar C."/>
            <person name="Mata R."/>
            <person name="Mathew T."/>
            <person name="Ngo R."/>
            <person name="Nguyen L."/>
            <person name="Nguyen N."/>
            <person name="Okwuonu G."/>
            <person name="Ongeri F."/>
            <person name="Pham C."/>
            <person name="Simmons D."/>
            <person name="Wilczek-Boney K."/>
            <person name="Hale W."/>
            <person name="Jakkamsetti A."/>
            <person name="Pham P."/>
            <person name="Ruth R."/>
            <person name="San Lucas F."/>
            <person name="Warren J."/>
            <person name="Zhang J."/>
            <person name="Zhao Z."/>
            <person name="Zhou C."/>
            <person name="Zhu D."/>
            <person name="Lee S."/>
            <person name="Bess C."/>
            <person name="Blankenburg K."/>
            <person name="Forbes L."/>
            <person name="Fu Q."/>
            <person name="Gubbala S."/>
            <person name="Hirani K."/>
            <person name="Jayaseelan J.C."/>
            <person name="Lara F."/>
            <person name="Munidasa M."/>
            <person name="Palculict T."/>
            <person name="Patil S."/>
            <person name="Pu L.-L."/>
            <person name="Saada N."/>
            <person name="Tang L."/>
            <person name="Weissenberger G."/>
            <person name="Zhu Y."/>
            <person name="Hemphill L."/>
            <person name="Shang Y."/>
            <person name="Youmans B."/>
            <person name="Ayvaz T."/>
            <person name="Ross M."/>
            <person name="Santibanez J."/>
            <person name="Aqrawi P."/>
            <person name="Gross S."/>
            <person name="Joshi V."/>
            <person name="Fowler G."/>
            <person name="Nazareth L."/>
            <person name="Reid J."/>
            <person name="Worley K."/>
            <person name="Petrosino J."/>
            <person name="Highlander S."/>
            <person name="Gibbs R."/>
        </authorList>
    </citation>
    <scope>NUCLEOTIDE SEQUENCE [LARGE SCALE GENOMIC DNA]</scope>
    <source>
        <strain evidence="2">DSM 20284</strain>
    </source>
</reference>
<gene>
    <name evidence="2" type="ORF">HMPREF0623_0668</name>
</gene>
<accession>E0NFR3</accession>
<sequence length="112" mass="12967">MEATIVRTRLFHQPKKKASAMITALFVLTFMAGINLFLNDQARQTILRLKNEQATTQVKILANQFLLRYREKEIKKLTNKKLGTVELNQDQNLTIKLKKGNTVKVRFNESGY</sequence>
<keyword evidence="1" id="KW-0812">Transmembrane</keyword>
<keyword evidence="1" id="KW-1133">Transmembrane helix</keyword>
<keyword evidence="3" id="KW-1185">Reference proteome</keyword>
<proteinExistence type="predicted"/>
<dbReference type="Proteomes" id="UP000004470">
    <property type="component" value="Unassembled WGS sequence"/>
</dbReference>
<dbReference type="EMBL" id="AEEG01000003">
    <property type="protein sequence ID" value="EFL95632.1"/>
    <property type="molecule type" value="Genomic_DNA"/>
</dbReference>
<dbReference type="AlphaFoldDB" id="E0NFR3"/>
<organism evidence="2 3">
    <name type="scientific">Pediococcus acidilactici DSM 20284</name>
    <dbReference type="NCBI Taxonomy" id="862514"/>
    <lineage>
        <taxon>Bacteria</taxon>
        <taxon>Bacillati</taxon>
        <taxon>Bacillota</taxon>
        <taxon>Bacilli</taxon>
        <taxon>Lactobacillales</taxon>
        <taxon>Lactobacillaceae</taxon>
        <taxon>Pediococcus</taxon>
        <taxon>Pediococcus acidilactici group</taxon>
    </lineage>
</organism>
<protein>
    <submittedName>
        <fullName evidence="2">Uncharacterized protein</fullName>
    </submittedName>
</protein>
<name>E0NFR3_PEDAC</name>
<feature type="transmembrane region" description="Helical" evidence="1">
    <location>
        <begin position="20"/>
        <end position="38"/>
    </location>
</feature>
<evidence type="ECO:0000313" key="2">
    <source>
        <dbReference type="EMBL" id="EFL95632.1"/>
    </source>
</evidence>
<dbReference type="HOGENOM" id="CLU_2247455_0_0_9"/>
<keyword evidence="1" id="KW-0472">Membrane</keyword>
<evidence type="ECO:0000313" key="3">
    <source>
        <dbReference type="Proteomes" id="UP000004470"/>
    </source>
</evidence>
<comment type="caution">
    <text evidence="2">The sequence shown here is derived from an EMBL/GenBank/DDBJ whole genome shotgun (WGS) entry which is preliminary data.</text>
</comment>
<evidence type="ECO:0000256" key="1">
    <source>
        <dbReference type="SAM" id="Phobius"/>
    </source>
</evidence>